<evidence type="ECO:0000256" key="8">
    <source>
        <dbReference type="RuleBase" id="RU365092"/>
    </source>
</evidence>
<evidence type="ECO:0000256" key="3">
    <source>
        <dbReference type="ARBA" id="ARBA00022448"/>
    </source>
</evidence>
<comment type="function">
    <text evidence="8">Uptake of L-lactate across the membrane. Can also transport D-lactate and glycolate.</text>
</comment>
<feature type="transmembrane region" description="Helical" evidence="8">
    <location>
        <begin position="104"/>
        <end position="123"/>
    </location>
</feature>
<name>A0A3D9L6S8_MARFU</name>
<proteinExistence type="inferred from homology"/>
<evidence type="ECO:0000313" key="10">
    <source>
        <dbReference type="Proteomes" id="UP000256779"/>
    </source>
</evidence>
<dbReference type="AlphaFoldDB" id="A0A3D9L6S8"/>
<accession>A0A3D9L6S8</accession>
<evidence type="ECO:0000256" key="1">
    <source>
        <dbReference type="ARBA" id="ARBA00004651"/>
    </source>
</evidence>
<keyword evidence="10" id="KW-1185">Reference proteome</keyword>
<dbReference type="GO" id="GO:0005886">
    <property type="term" value="C:plasma membrane"/>
    <property type="evidence" value="ECO:0007669"/>
    <property type="project" value="UniProtKB-SubCell"/>
</dbReference>
<evidence type="ECO:0000256" key="7">
    <source>
        <dbReference type="ARBA" id="ARBA00023136"/>
    </source>
</evidence>
<gene>
    <name evidence="9" type="ORF">C7460_10233</name>
</gene>
<dbReference type="GO" id="GO:0015295">
    <property type="term" value="F:solute:proton symporter activity"/>
    <property type="evidence" value="ECO:0007669"/>
    <property type="project" value="TreeGrafter"/>
</dbReference>
<evidence type="ECO:0000256" key="6">
    <source>
        <dbReference type="ARBA" id="ARBA00022989"/>
    </source>
</evidence>
<comment type="subcellular location">
    <subcellularLocation>
        <location evidence="1 8">Cell membrane</location>
        <topology evidence="1 8">Multi-pass membrane protein</topology>
    </subcellularLocation>
</comment>
<feature type="transmembrane region" description="Helical" evidence="8">
    <location>
        <begin position="226"/>
        <end position="243"/>
    </location>
</feature>
<comment type="caution">
    <text evidence="9">The sequence shown here is derived from an EMBL/GenBank/DDBJ whole genome shotgun (WGS) entry which is preliminary data.</text>
</comment>
<feature type="transmembrane region" description="Helical" evidence="8">
    <location>
        <begin position="193"/>
        <end position="214"/>
    </location>
</feature>
<organism evidence="9 10">
    <name type="scientific">Marinoscillum furvescens DSM 4134</name>
    <dbReference type="NCBI Taxonomy" id="1122208"/>
    <lineage>
        <taxon>Bacteria</taxon>
        <taxon>Pseudomonadati</taxon>
        <taxon>Bacteroidota</taxon>
        <taxon>Cytophagia</taxon>
        <taxon>Cytophagales</taxon>
        <taxon>Reichenbachiellaceae</taxon>
        <taxon>Marinoscillum</taxon>
    </lineage>
</organism>
<keyword evidence="4 8" id="KW-1003">Cell membrane</keyword>
<keyword evidence="7 8" id="KW-0472">Membrane</keyword>
<reference evidence="9 10" key="1">
    <citation type="submission" date="2018-07" db="EMBL/GenBank/DDBJ databases">
        <title>Genomic Encyclopedia of Type Strains, Phase IV (KMG-IV): sequencing the most valuable type-strain genomes for metagenomic binning, comparative biology and taxonomic classification.</title>
        <authorList>
            <person name="Goeker M."/>
        </authorList>
    </citation>
    <scope>NUCLEOTIDE SEQUENCE [LARGE SCALE GENOMIC DNA]</scope>
    <source>
        <strain evidence="9 10">DSM 4134</strain>
    </source>
</reference>
<protein>
    <recommendedName>
        <fullName evidence="8">L-lactate permease</fullName>
    </recommendedName>
</protein>
<comment type="similarity">
    <text evidence="2 8">Belongs to the lactate permease family.</text>
</comment>
<dbReference type="Proteomes" id="UP000256779">
    <property type="component" value="Unassembled WGS sequence"/>
</dbReference>
<evidence type="ECO:0000256" key="2">
    <source>
        <dbReference type="ARBA" id="ARBA00010100"/>
    </source>
</evidence>
<dbReference type="GO" id="GO:0015129">
    <property type="term" value="F:lactate transmembrane transporter activity"/>
    <property type="evidence" value="ECO:0007669"/>
    <property type="project" value="UniProtKB-UniRule"/>
</dbReference>
<dbReference type="PANTHER" id="PTHR30003">
    <property type="entry name" value="L-LACTATE PERMEASE"/>
    <property type="match status" value="1"/>
</dbReference>
<evidence type="ECO:0000256" key="4">
    <source>
        <dbReference type="ARBA" id="ARBA00022475"/>
    </source>
</evidence>
<feature type="transmembrane region" description="Helical" evidence="8">
    <location>
        <begin position="129"/>
        <end position="148"/>
    </location>
</feature>
<feature type="transmembrane region" description="Helical" evidence="8">
    <location>
        <begin position="347"/>
        <end position="367"/>
    </location>
</feature>
<feature type="transmembrane region" description="Helical" evidence="8">
    <location>
        <begin position="6"/>
        <end position="24"/>
    </location>
</feature>
<sequence length="404" mass="43447">MNDLLPAVLAILPLFVVAVLIVGFKWSAARVMPLGLLLVVLIAWSYWQMPADTVAASIVQGLFITFDILWIIFGALVLLNMLVQSGAMDAIRQGFVHLSPDYRVQTIIIAWLFGSFLEAASGFGTPAAIVAPLLVSIGFPVGAALVVAMMTMSTAVTFGAIGTPILVGVTGGVKLPPGELPVFLQEVTNHAALLHMLIGTLMPFLMVTMINRFYNRLASWRSSVEILPYAVICGLCFTVPYYITVRLLGPEFPSLLGAGVGLLLAVALTKSGILLPKSPLTFKENPQVSEFSGNRNLIKAWAPYLVMTLLLVLSRIPQFGVGAYLKGLSLKWAGIFGSEIAASTSPLYLPGTFMLLAAILTVLLYRVNAQRVYSAIQTSFGSLLKASVVLVFTLPLVRVYINSD</sequence>
<keyword evidence="5 8" id="KW-0812">Transmembrane</keyword>
<feature type="transmembrane region" description="Helical" evidence="8">
    <location>
        <begin position="31"/>
        <end position="49"/>
    </location>
</feature>
<keyword evidence="6 8" id="KW-1133">Transmembrane helix</keyword>
<dbReference type="InterPro" id="IPR003804">
    <property type="entry name" value="Lactate_perm"/>
</dbReference>
<dbReference type="PANTHER" id="PTHR30003:SF0">
    <property type="entry name" value="GLYCOLATE PERMEASE GLCA-RELATED"/>
    <property type="match status" value="1"/>
</dbReference>
<feature type="transmembrane region" description="Helical" evidence="8">
    <location>
        <begin position="255"/>
        <end position="275"/>
    </location>
</feature>
<feature type="transmembrane region" description="Helical" evidence="8">
    <location>
        <begin position="296"/>
        <end position="316"/>
    </location>
</feature>
<evidence type="ECO:0000256" key="5">
    <source>
        <dbReference type="ARBA" id="ARBA00022692"/>
    </source>
</evidence>
<feature type="transmembrane region" description="Helical" evidence="8">
    <location>
        <begin position="379"/>
        <end position="401"/>
    </location>
</feature>
<dbReference type="Pfam" id="PF02652">
    <property type="entry name" value="Lactate_perm"/>
    <property type="match status" value="1"/>
</dbReference>
<keyword evidence="3 8" id="KW-0813">Transport</keyword>
<feature type="transmembrane region" description="Helical" evidence="8">
    <location>
        <begin position="155"/>
        <end position="173"/>
    </location>
</feature>
<dbReference type="EMBL" id="QREG01000002">
    <property type="protein sequence ID" value="REE02015.1"/>
    <property type="molecule type" value="Genomic_DNA"/>
</dbReference>
<feature type="transmembrane region" description="Helical" evidence="8">
    <location>
        <begin position="61"/>
        <end position="83"/>
    </location>
</feature>
<evidence type="ECO:0000313" key="9">
    <source>
        <dbReference type="EMBL" id="REE02015.1"/>
    </source>
</evidence>